<evidence type="ECO:0000313" key="2">
    <source>
        <dbReference type="Proteomes" id="UP000006851"/>
    </source>
</evidence>
<keyword evidence="2" id="KW-1185">Reference proteome</keyword>
<reference evidence="2" key="1">
    <citation type="journal article" date="2013" name="Stand. Genomic Sci.">
        <title>Complete genome sequence of Coriobacterium glomerans type strain (PW2(T)) from the midgut of Pyrrhocoris apterus L. (red soldier bug).</title>
        <authorList>
            <person name="Stackebrandt E."/>
            <person name="Zeytun A."/>
            <person name="Lapidus A."/>
            <person name="Nolan M."/>
            <person name="Lucas S."/>
            <person name="Hammon N."/>
            <person name="Deshpande S."/>
            <person name="Cheng J.F."/>
            <person name="Tapia R."/>
            <person name="Goodwin L.A."/>
            <person name="Pitluck S."/>
            <person name="Liolios K."/>
            <person name="Pagani I."/>
            <person name="Ivanova N."/>
            <person name="Mavromatis K."/>
            <person name="Mikhailova N."/>
            <person name="Huntemann M."/>
            <person name="Pati A."/>
            <person name="Chen A."/>
            <person name="Palaniappan K."/>
            <person name="Chang Y.J."/>
            <person name="Land M."/>
            <person name="Hauser L."/>
            <person name="Rohde M."/>
            <person name="Pukall R."/>
            <person name="Goker M."/>
            <person name="Detter J.C."/>
            <person name="Woyke T."/>
            <person name="Bristow J."/>
            <person name="Eisen J.A."/>
            <person name="Markowitz V."/>
            <person name="Hugenholtz P."/>
            <person name="Kyrpides N.C."/>
            <person name="Klenk H.P."/>
        </authorList>
    </citation>
    <scope>NUCLEOTIDE SEQUENCE</scope>
    <source>
        <strain evidence="2">ATCC 49209 / DSM 20642 / JCM 10262 / PW2</strain>
    </source>
</reference>
<organism evidence="1 2">
    <name type="scientific">Coriobacterium glomerans (strain ATCC 49209 / DSM 20642 / JCM 10262 / PW2)</name>
    <dbReference type="NCBI Taxonomy" id="700015"/>
    <lineage>
        <taxon>Bacteria</taxon>
        <taxon>Bacillati</taxon>
        <taxon>Actinomycetota</taxon>
        <taxon>Coriobacteriia</taxon>
        <taxon>Coriobacteriales</taxon>
        <taxon>Coriobacteriaceae</taxon>
        <taxon>Coriobacterium</taxon>
    </lineage>
</organism>
<name>F2N849_CORGP</name>
<dbReference type="STRING" id="700015.Corgl_1126"/>
<sequence>MLETTQSESKVVSVISVFNLCLDHLMLQTKRVLSQTVRQSFCRRGEDCFAFCEQDGNWLYLLATGIGTIVKDGQVTNLCRSYENIASDVGISKIRTTALRVRRFLYRNELSKLELMHIESNRVLGDGRRESRGRIPMLFVSGNHVRKAIIKLFYPTPSTKLI</sequence>
<gene>
    <name evidence="1" type="ordered locus">Corgl_1126</name>
</gene>
<dbReference type="Proteomes" id="UP000006851">
    <property type="component" value="Chromosome"/>
</dbReference>
<protein>
    <submittedName>
        <fullName evidence="1">Uncharacterized protein</fullName>
    </submittedName>
</protein>
<proteinExistence type="predicted"/>
<accession>F2N849</accession>
<dbReference type="HOGENOM" id="CLU_1632597_0_0_11"/>
<dbReference type="KEGG" id="cgo:Corgl_1126"/>
<dbReference type="AlphaFoldDB" id="F2N849"/>
<evidence type="ECO:0000313" key="1">
    <source>
        <dbReference type="EMBL" id="AEB07232.1"/>
    </source>
</evidence>
<dbReference type="EMBL" id="CP002628">
    <property type="protein sequence ID" value="AEB07232.1"/>
    <property type="molecule type" value="Genomic_DNA"/>
</dbReference>